<feature type="compositionally biased region" description="Basic and acidic residues" evidence="1">
    <location>
        <begin position="310"/>
        <end position="325"/>
    </location>
</feature>
<evidence type="ECO:0000313" key="3">
    <source>
        <dbReference type="Proteomes" id="UP001419268"/>
    </source>
</evidence>
<evidence type="ECO:0000313" key="2">
    <source>
        <dbReference type="EMBL" id="KAK9157275.1"/>
    </source>
</evidence>
<keyword evidence="3" id="KW-1185">Reference proteome</keyword>
<feature type="compositionally biased region" description="Basic and acidic residues" evidence="1">
    <location>
        <begin position="239"/>
        <end position="259"/>
    </location>
</feature>
<feature type="compositionally biased region" description="Polar residues" evidence="1">
    <location>
        <begin position="289"/>
        <end position="309"/>
    </location>
</feature>
<comment type="caution">
    <text evidence="2">The sequence shown here is derived from an EMBL/GenBank/DDBJ whole genome shotgun (WGS) entry which is preliminary data.</text>
</comment>
<evidence type="ECO:0000256" key="1">
    <source>
        <dbReference type="SAM" id="MobiDB-lite"/>
    </source>
</evidence>
<name>A0AAP0KTV2_9MAGN</name>
<proteinExistence type="predicted"/>
<reference evidence="2 3" key="1">
    <citation type="submission" date="2024-01" db="EMBL/GenBank/DDBJ databases">
        <title>Genome assemblies of Stephania.</title>
        <authorList>
            <person name="Yang L."/>
        </authorList>
    </citation>
    <scope>NUCLEOTIDE SEQUENCE [LARGE SCALE GENOMIC DNA]</scope>
    <source>
        <strain evidence="2">JXDWG</strain>
        <tissue evidence="2">Leaf</tissue>
    </source>
</reference>
<protein>
    <submittedName>
        <fullName evidence="2">Uncharacterized protein</fullName>
    </submittedName>
</protein>
<dbReference type="AlphaFoldDB" id="A0AAP0KTV2"/>
<dbReference type="Proteomes" id="UP001419268">
    <property type="component" value="Unassembled WGS sequence"/>
</dbReference>
<feature type="compositionally biased region" description="Basic residues" evidence="1">
    <location>
        <begin position="83"/>
        <end position="92"/>
    </location>
</feature>
<accession>A0AAP0KTV2</accession>
<feature type="compositionally biased region" description="Acidic residues" evidence="1">
    <location>
        <begin position="177"/>
        <end position="212"/>
    </location>
</feature>
<feature type="region of interest" description="Disordered" evidence="1">
    <location>
        <begin position="70"/>
        <end position="124"/>
    </location>
</feature>
<gene>
    <name evidence="2" type="ORF">Scep_003849</name>
</gene>
<sequence>MPKSKTGELGMPLSLRKSLIEREDDTHFDLGGPSKTNTLMKKPHQRLIEKPTKVLEKAILLIPKVERTPKMEVTTAPTQLKRNSSRLRKMKKPTVPPNIADTPGLIKDDDDNADGRLRPLQSNKEMQKWEAKFFARALSSQRGLPPPSRHEYEEVLRDRADVIREKNFKKMVYIQFEPEESVEGDEEMSIDDDDCDDSGEDDSEEGLEEEGNEFMGEGEAVRDPYDSNNEMPTQEEEREYVAKSEQVEREKTFEDRRESPTQTEPIPPSPTTDTSIDVKVYEEVVATPTIVTATHSHFETGQSEQQHQPVHSEEGHTHDDTATKG</sequence>
<dbReference type="EMBL" id="JBBNAG010000002">
    <property type="protein sequence ID" value="KAK9157275.1"/>
    <property type="molecule type" value="Genomic_DNA"/>
</dbReference>
<organism evidence="2 3">
    <name type="scientific">Stephania cephalantha</name>
    <dbReference type="NCBI Taxonomy" id="152367"/>
    <lineage>
        <taxon>Eukaryota</taxon>
        <taxon>Viridiplantae</taxon>
        <taxon>Streptophyta</taxon>
        <taxon>Embryophyta</taxon>
        <taxon>Tracheophyta</taxon>
        <taxon>Spermatophyta</taxon>
        <taxon>Magnoliopsida</taxon>
        <taxon>Ranunculales</taxon>
        <taxon>Menispermaceae</taxon>
        <taxon>Menispermoideae</taxon>
        <taxon>Cissampelideae</taxon>
        <taxon>Stephania</taxon>
    </lineage>
</organism>
<feature type="region of interest" description="Disordered" evidence="1">
    <location>
        <begin position="168"/>
        <end position="325"/>
    </location>
</feature>